<dbReference type="InterPro" id="IPR050491">
    <property type="entry name" value="AmpC-like"/>
</dbReference>
<name>A0A2N3IHQ6_9BACT</name>
<evidence type="ECO:0000313" key="3">
    <source>
        <dbReference type="EMBL" id="PKQ69862.1"/>
    </source>
</evidence>
<reference evidence="3 4" key="1">
    <citation type="submission" date="2017-06" db="EMBL/GenBank/DDBJ databases">
        <title>Raineya orbicola gen. nov., sp. nov. a slightly thermophilic bacterium of the phylum Bacteroidetes and the description of Raineyaceae fam. nov.</title>
        <authorList>
            <person name="Albuquerque L."/>
            <person name="Polonia A.R.M."/>
            <person name="Barroso C."/>
            <person name="Froufe H.J.C."/>
            <person name="Lage O."/>
            <person name="Lobo-Da-Cunha A."/>
            <person name="Egas C."/>
            <person name="Da Costa M.S."/>
        </authorList>
    </citation>
    <scope>NUCLEOTIDE SEQUENCE [LARGE SCALE GENOMIC DNA]</scope>
    <source>
        <strain evidence="3 4">SPSPC-11</strain>
    </source>
</reference>
<evidence type="ECO:0000313" key="4">
    <source>
        <dbReference type="Proteomes" id="UP000233387"/>
    </source>
</evidence>
<accession>A0A2N3IHQ6</accession>
<dbReference type="PANTHER" id="PTHR46825">
    <property type="entry name" value="D-ALANYL-D-ALANINE-CARBOXYPEPTIDASE/ENDOPEPTIDASE AMPH"/>
    <property type="match status" value="1"/>
</dbReference>
<protein>
    <submittedName>
        <fullName evidence="3">Beta-lactamase</fullName>
    </submittedName>
</protein>
<comment type="caution">
    <text evidence="3">The sequence shown here is derived from an EMBL/GenBank/DDBJ whole genome shotgun (WGS) entry which is preliminary data.</text>
</comment>
<keyword evidence="1" id="KW-0732">Signal</keyword>
<dbReference type="InterPro" id="IPR001466">
    <property type="entry name" value="Beta-lactam-related"/>
</dbReference>
<dbReference type="InterPro" id="IPR012338">
    <property type="entry name" value="Beta-lactam/transpept-like"/>
</dbReference>
<proteinExistence type="predicted"/>
<keyword evidence="4" id="KW-1185">Reference proteome</keyword>
<sequence length="433" mass="49648">MKKKSSLLLFAFLFILLSCESQSDKSELKLDFSKIIPDKDQAEGINYDTLAVLSSTPETALLDSMAKDFIRQWEIKGMSIAVSYYGKLVYAKGFGWADEERKIPVKPHHLFRIASASKLVTAVGIMHLIEQGKFTLDSKVFGENGILKRYNAWIADKTMYGITIRHLLTHTAGWWNYLLTDPMFVPVQIAQIMQTPSPPPFDSVMRFMLSQKKVFTPGSFYDYSNFGYCVLGKVIEEVSGKDYETFMRENILAPMGIRRMRIGKSRYEERFSNEVKYYVADNTPQNLSIYPPHDSASRAYEGTYIQGLGAAGGWIASSVDMLRFLSYIDNWDTPKDFLSKESINEMTLQDADSTQIQRALGWKRISPEKWWRTGNLASSNISLSRRNDGYAWVVITNTGSWRASFFPYEIEGFMTRALQKVKFKEQDLFKYTK</sequence>
<dbReference type="SUPFAM" id="SSF56601">
    <property type="entry name" value="beta-lactamase/transpeptidase-like"/>
    <property type="match status" value="1"/>
</dbReference>
<dbReference type="PROSITE" id="PS51257">
    <property type="entry name" value="PROKAR_LIPOPROTEIN"/>
    <property type="match status" value="1"/>
</dbReference>
<dbReference type="Proteomes" id="UP000233387">
    <property type="component" value="Unassembled WGS sequence"/>
</dbReference>
<feature type="domain" description="Beta-lactamase-related" evidence="2">
    <location>
        <begin position="68"/>
        <end position="400"/>
    </location>
</feature>
<dbReference type="AlphaFoldDB" id="A0A2N3IHQ6"/>
<feature type="chain" id="PRO_5014859094" evidence="1">
    <location>
        <begin position="24"/>
        <end position="433"/>
    </location>
</feature>
<organism evidence="3 4">
    <name type="scientific">Raineya orbicola</name>
    <dbReference type="NCBI Taxonomy" id="2016530"/>
    <lineage>
        <taxon>Bacteria</taxon>
        <taxon>Pseudomonadati</taxon>
        <taxon>Bacteroidota</taxon>
        <taxon>Cytophagia</taxon>
        <taxon>Cytophagales</taxon>
        <taxon>Raineyaceae</taxon>
        <taxon>Raineya</taxon>
    </lineage>
</organism>
<evidence type="ECO:0000259" key="2">
    <source>
        <dbReference type="Pfam" id="PF00144"/>
    </source>
</evidence>
<gene>
    <name evidence="3" type="ORF">Rain11_1059</name>
</gene>
<dbReference type="Pfam" id="PF00144">
    <property type="entry name" value="Beta-lactamase"/>
    <property type="match status" value="1"/>
</dbReference>
<dbReference type="OrthoDB" id="9793489at2"/>
<evidence type="ECO:0000256" key="1">
    <source>
        <dbReference type="SAM" id="SignalP"/>
    </source>
</evidence>
<feature type="signal peptide" evidence="1">
    <location>
        <begin position="1"/>
        <end position="23"/>
    </location>
</feature>
<dbReference type="PANTHER" id="PTHR46825:SF9">
    <property type="entry name" value="BETA-LACTAMASE-RELATED DOMAIN-CONTAINING PROTEIN"/>
    <property type="match status" value="1"/>
</dbReference>
<dbReference type="RefSeq" id="WP_101358327.1">
    <property type="nucleotide sequence ID" value="NZ_NKXO01000014.1"/>
</dbReference>
<dbReference type="Gene3D" id="3.40.710.10">
    <property type="entry name" value="DD-peptidase/beta-lactamase superfamily"/>
    <property type="match status" value="1"/>
</dbReference>
<dbReference type="EMBL" id="NKXO01000014">
    <property type="protein sequence ID" value="PKQ69862.1"/>
    <property type="molecule type" value="Genomic_DNA"/>
</dbReference>